<sequence>MEKIQPPNETWPDQRSRVATANGVPSRVTRYWPKQHFSDHNQVPFGMVGPCCSCHAVPYRLTTILWRLGGAQ</sequence>
<gene>
    <name evidence="2" type="ORF">TIFTF001_013114</name>
</gene>
<feature type="compositionally biased region" description="Polar residues" evidence="1">
    <location>
        <begin position="7"/>
        <end position="19"/>
    </location>
</feature>
<evidence type="ECO:0000256" key="1">
    <source>
        <dbReference type="SAM" id="MobiDB-lite"/>
    </source>
</evidence>
<protein>
    <submittedName>
        <fullName evidence="2">Uncharacterized protein</fullName>
    </submittedName>
</protein>
<comment type="caution">
    <text evidence="2">The sequence shown here is derived from an EMBL/GenBank/DDBJ whole genome shotgun (WGS) entry which is preliminary data.</text>
</comment>
<evidence type="ECO:0000313" key="3">
    <source>
        <dbReference type="Proteomes" id="UP001187192"/>
    </source>
</evidence>
<organism evidence="2 3">
    <name type="scientific">Ficus carica</name>
    <name type="common">Common fig</name>
    <dbReference type="NCBI Taxonomy" id="3494"/>
    <lineage>
        <taxon>Eukaryota</taxon>
        <taxon>Viridiplantae</taxon>
        <taxon>Streptophyta</taxon>
        <taxon>Embryophyta</taxon>
        <taxon>Tracheophyta</taxon>
        <taxon>Spermatophyta</taxon>
        <taxon>Magnoliopsida</taxon>
        <taxon>eudicotyledons</taxon>
        <taxon>Gunneridae</taxon>
        <taxon>Pentapetalae</taxon>
        <taxon>rosids</taxon>
        <taxon>fabids</taxon>
        <taxon>Rosales</taxon>
        <taxon>Moraceae</taxon>
        <taxon>Ficeae</taxon>
        <taxon>Ficus</taxon>
    </lineage>
</organism>
<proteinExistence type="predicted"/>
<dbReference type="AlphaFoldDB" id="A0AA87ZX49"/>
<dbReference type="EMBL" id="BTGU01000017">
    <property type="protein sequence ID" value="GMN43923.1"/>
    <property type="molecule type" value="Genomic_DNA"/>
</dbReference>
<name>A0AA87ZX49_FICCA</name>
<keyword evidence="3" id="KW-1185">Reference proteome</keyword>
<accession>A0AA87ZX49</accession>
<evidence type="ECO:0000313" key="2">
    <source>
        <dbReference type="EMBL" id="GMN43923.1"/>
    </source>
</evidence>
<reference evidence="2" key="1">
    <citation type="submission" date="2023-07" db="EMBL/GenBank/DDBJ databases">
        <title>draft genome sequence of fig (Ficus carica).</title>
        <authorList>
            <person name="Takahashi T."/>
            <person name="Nishimura K."/>
        </authorList>
    </citation>
    <scope>NUCLEOTIDE SEQUENCE</scope>
</reference>
<feature type="region of interest" description="Disordered" evidence="1">
    <location>
        <begin position="1"/>
        <end position="22"/>
    </location>
</feature>
<dbReference type="Proteomes" id="UP001187192">
    <property type="component" value="Unassembled WGS sequence"/>
</dbReference>